<evidence type="ECO:0000313" key="1">
    <source>
        <dbReference type="EMBL" id="RUS97697.1"/>
    </source>
</evidence>
<reference evidence="1 2" key="1">
    <citation type="journal article" date="2019" name="Genome Biol. Evol.">
        <title>Day and night: Metabolic profiles and evolutionary relationships of six axenic non-marine cyanobacteria.</title>
        <authorList>
            <person name="Will S.E."/>
            <person name="Henke P."/>
            <person name="Boedeker C."/>
            <person name="Huang S."/>
            <person name="Brinkmann H."/>
            <person name="Rohde M."/>
            <person name="Jarek M."/>
            <person name="Friedl T."/>
            <person name="Seufert S."/>
            <person name="Schumacher M."/>
            <person name="Overmann J."/>
            <person name="Neumann-Schaal M."/>
            <person name="Petersen J."/>
        </authorList>
    </citation>
    <scope>NUCLEOTIDE SEQUENCE [LARGE SCALE GENOMIC DNA]</scope>
    <source>
        <strain evidence="1 2">SAG 1403-4b</strain>
    </source>
</reference>
<dbReference type="EMBL" id="RSCM01000004">
    <property type="protein sequence ID" value="RUS97697.1"/>
    <property type="molecule type" value="Genomic_DNA"/>
</dbReference>
<dbReference type="Proteomes" id="UP000276103">
    <property type="component" value="Unassembled WGS sequence"/>
</dbReference>
<accession>A0A433UV86</accession>
<dbReference type="Gene3D" id="2.50.20.10">
    <property type="entry name" value="Lipoprotein localisation LolA/LolB/LppX"/>
    <property type="match status" value="1"/>
</dbReference>
<proteinExistence type="predicted"/>
<dbReference type="SUPFAM" id="SSF89392">
    <property type="entry name" value="Prokaryotic lipoproteins and lipoprotein localization factors"/>
    <property type="match status" value="1"/>
</dbReference>
<dbReference type="InterPro" id="IPR029046">
    <property type="entry name" value="LolA/LolB/LppX"/>
</dbReference>
<protein>
    <recommendedName>
        <fullName evidence="3">Outer-membrane lipoprotein carrier protein</fullName>
    </recommendedName>
</protein>
<dbReference type="AlphaFoldDB" id="A0A433UV86"/>
<evidence type="ECO:0000313" key="2">
    <source>
        <dbReference type="Proteomes" id="UP000276103"/>
    </source>
</evidence>
<evidence type="ECO:0008006" key="3">
    <source>
        <dbReference type="Google" id="ProtNLM"/>
    </source>
</evidence>
<name>A0A433UV86_ANAVA</name>
<comment type="caution">
    <text evidence="1">The sequence shown here is derived from an EMBL/GenBank/DDBJ whole genome shotgun (WGS) entry which is preliminary data.</text>
</comment>
<sequence length="255" mass="28511">MAAITEPPLQIANYSTTTIAQTETTPDLDSLAKTISNFFQPNSYLTESESLYTGKIQGSNFLVKTKTKTLAQSGGKFRSEITFTQEGESKQINYLLISDGKKVWTYQPDLKQYAVTPYERFTELFLIGNSSSIFLGIPEDTRQVIAQSENSKSTLQEFGLNLLELQQEQRRVDGEELSIYTYKDSTNGLTIRGFIQSQTGNLKQMEMSGNMDGVDLVMIEKILQRTADPAMDAQTFTFTPPEGVKKVKSLSISPF</sequence>
<gene>
    <name evidence="1" type="ORF">DSM107003_15720</name>
</gene>
<organism evidence="1 2">
    <name type="scientific">Trichormus variabilis SAG 1403-4b</name>
    <dbReference type="NCBI Taxonomy" id="447716"/>
    <lineage>
        <taxon>Bacteria</taxon>
        <taxon>Bacillati</taxon>
        <taxon>Cyanobacteriota</taxon>
        <taxon>Cyanophyceae</taxon>
        <taxon>Nostocales</taxon>
        <taxon>Nostocaceae</taxon>
        <taxon>Trichormus</taxon>
    </lineage>
</organism>
<keyword evidence="2" id="KW-1185">Reference proteome</keyword>